<sequence>MKKESLKKALKEFGKDFQAISDLLKDRNQRQVRSHYYNSQEQLKKKSLKRRKLKKTYSTS</sequence>
<accession>A0AA86TQD0</accession>
<evidence type="ECO:0000313" key="5">
    <source>
        <dbReference type="Proteomes" id="UP001642409"/>
    </source>
</evidence>
<name>A0AA86TQD0_9EUKA</name>
<gene>
    <name evidence="4" type="ORF">HINF_LOCUS4623</name>
    <name evidence="3" type="ORF">HINF_LOCUS7053</name>
</gene>
<dbReference type="EMBL" id="CAXDID020000008">
    <property type="protein sequence ID" value="CAL5978086.1"/>
    <property type="molecule type" value="Genomic_DNA"/>
</dbReference>
<feature type="region of interest" description="Disordered" evidence="1">
    <location>
        <begin position="31"/>
        <end position="60"/>
    </location>
</feature>
<evidence type="ECO:0000313" key="4">
    <source>
        <dbReference type="EMBL" id="CAL5978086.1"/>
    </source>
</evidence>
<feature type="compositionally biased region" description="Basic residues" evidence="1">
    <location>
        <begin position="45"/>
        <end position="60"/>
    </location>
</feature>
<evidence type="ECO:0000259" key="2">
    <source>
        <dbReference type="PROSITE" id="PS51293"/>
    </source>
</evidence>
<dbReference type="InterPro" id="IPR017884">
    <property type="entry name" value="SANT_dom"/>
</dbReference>
<reference evidence="3" key="1">
    <citation type="submission" date="2023-06" db="EMBL/GenBank/DDBJ databases">
        <authorList>
            <person name="Kurt Z."/>
        </authorList>
    </citation>
    <scope>NUCLEOTIDE SEQUENCE</scope>
</reference>
<protein>
    <submittedName>
        <fullName evidence="3">SANT/Myb domain</fullName>
    </submittedName>
    <submittedName>
        <fullName evidence="4">SANT/Myb_domain</fullName>
    </submittedName>
</protein>
<dbReference type="InterPro" id="IPR001005">
    <property type="entry name" value="SANT/Myb"/>
</dbReference>
<organism evidence="3">
    <name type="scientific">Hexamita inflata</name>
    <dbReference type="NCBI Taxonomy" id="28002"/>
    <lineage>
        <taxon>Eukaryota</taxon>
        <taxon>Metamonada</taxon>
        <taxon>Diplomonadida</taxon>
        <taxon>Hexamitidae</taxon>
        <taxon>Hexamitinae</taxon>
        <taxon>Hexamita</taxon>
    </lineage>
</organism>
<dbReference type="Proteomes" id="UP001642409">
    <property type="component" value="Unassembled WGS sequence"/>
</dbReference>
<dbReference type="AlphaFoldDB" id="A0AA86TQD0"/>
<dbReference type="CDD" id="cd00167">
    <property type="entry name" value="SANT"/>
    <property type="match status" value="1"/>
</dbReference>
<evidence type="ECO:0000313" key="3">
    <source>
        <dbReference type="EMBL" id="CAI9919408.1"/>
    </source>
</evidence>
<dbReference type="EMBL" id="CATOUU010000171">
    <property type="protein sequence ID" value="CAI9919408.1"/>
    <property type="molecule type" value="Genomic_DNA"/>
</dbReference>
<dbReference type="SUPFAM" id="SSF46689">
    <property type="entry name" value="Homeodomain-like"/>
    <property type="match status" value="1"/>
</dbReference>
<dbReference type="Gene3D" id="1.10.10.60">
    <property type="entry name" value="Homeodomain-like"/>
    <property type="match status" value="1"/>
</dbReference>
<evidence type="ECO:0000256" key="1">
    <source>
        <dbReference type="SAM" id="MobiDB-lite"/>
    </source>
</evidence>
<keyword evidence="5" id="KW-1185">Reference proteome</keyword>
<dbReference type="PROSITE" id="PS51293">
    <property type="entry name" value="SANT"/>
    <property type="match status" value="1"/>
</dbReference>
<reference evidence="4 5" key="2">
    <citation type="submission" date="2024-07" db="EMBL/GenBank/DDBJ databases">
        <authorList>
            <person name="Akdeniz Z."/>
        </authorList>
    </citation>
    <scope>NUCLEOTIDE SEQUENCE [LARGE SCALE GENOMIC DNA]</scope>
</reference>
<proteinExistence type="predicted"/>
<comment type="caution">
    <text evidence="3">The sequence shown here is derived from an EMBL/GenBank/DDBJ whole genome shotgun (WGS) entry which is preliminary data.</text>
</comment>
<dbReference type="Pfam" id="PF00249">
    <property type="entry name" value="Myb_DNA-binding"/>
    <property type="match status" value="1"/>
</dbReference>
<dbReference type="InterPro" id="IPR009057">
    <property type="entry name" value="Homeodomain-like_sf"/>
</dbReference>
<feature type="domain" description="SANT" evidence="2">
    <location>
        <begin position="1"/>
        <end position="44"/>
    </location>
</feature>